<evidence type="ECO:0008006" key="3">
    <source>
        <dbReference type="Google" id="ProtNLM"/>
    </source>
</evidence>
<dbReference type="InterPro" id="IPR044730">
    <property type="entry name" value="RNase_H-like_dom_plant"/>
</dbReference>
<evidence type="ECO:0000313" key="1">
    <source>
        <dbReference type="EMBL" id="KAL2542268.1"/>
    </source>
</evidence>
<organism evidence="1 2">
    <name type="scientific">Abeliophyllum distichum</name>
    <dbReference type="NCBI Taxonomy" id="126358"/>
    <lineage>
        <taxon>Eukaryota</taxon>
        <taxon>Viridiplantae</taxon>
        <taxon>Streptophyta</taxon>
        <taxon>Embryophyta</taxon>
        <taxon>Tracheophyta</taxon>
        <taxon>Spermatophyta</taxon>
        <taxon>Magnoliopsida</taxon>
        <taxon>eudicotyledons</taxon>
        <taxon>Gunneridae</taxon>
        <taxon>Pentapetalae</taxon>
        <taxon>asterids</taxon>
        <taxon>lamiids</taxon>
        <taxon>Lamiales</taxon>
        <taxon>Oleaceae</taxon>
        <taxon>Forsythieae</taxon>
        <taxon>Abeliophyllum</taxon>
    </lineage>
</organism>
<dbReference type="InterPro" id="IPR053151">
    <property type="entry name" value="RNase_H-like"/>
</dbReference>
<proteinExistence type="predicted"/>
<dbReference type="Proteomes" id="UP001604336">
    <property type="component" value="Unassembled WGS sequence"/>
</dbReference>
<protein>
    <recommendedName>
        <fullName evidence="3">RNase H type-1 domain-containing protein</fullName>
    </recommendedName>
</protein>
<sequence length="214" mass="24117">MTLAQMFPHMDHTSVQVVEFFDDTGWDIGRLLLVFPHYMVVQVESLPLCPDVLDRHMWKDTPEGLVPVDVIIQKRIRNHMASRCQCCLEIETIQHVFIDSPVTHSVWQHFLVIFGIPLKFVHWRGDLDLDLAPHFGITLISPIPNPPTLVYWRAPSAGSTKINTDGCVRDGFASGEGIIRDNTGRCIKAFSAGYGDIFILEAELRAILQGIELA</sequence>
<name>A0ABD1W0E8_9LAMI</name>
<dbReference type="PANTHER" id="PTHR47723:SF19">
    <property type="entry name" value="POLYNUCLEOTIDYL TRANSFERASE, RIBONUCLEASE H-LIKE SUPERFAMILY PROTEIN"/>
    <property type="match status" value="1"/>
</dbReference>
<dbReference type="PANTHER" id="PTHR47723">
    <property type="entry name" value="OS05G0353850 PROTEIN"/>
    <property type="match status" value="1"/>
</dbReference>
<dbReference type="AlphaFoldDB" id="A0ABD1W0E8"/>
<keyword evidence="2" id="KW-1185">Reference proteome</keyword>
<comment type="caution">
    <text evidence="1">The sequence shown here is derived from an EMBL/GenBank/DDBJ whole genome shotgun (WGS) entry which is preliminary data.</text>
</comment>
<accession>A0ABD1W0E8</accession>
<gene>
    <name evidence="1" type="ORF">Adt_03246</name>
</gene>
<dbReference type="EMBL" id="JBFOLK010000001">
    <property type="protein sequence ID" value="KAL2542268.1"/>
    <property type="molecule type" value="Genomic_DNA"/>
</dbReference>
<dbReference type="CDD" id="cd06222">
    <property type="entry name" value="RNase_H_like"/>
    <property type="match status" value="1"/>
</dbReference>
<evidence type="ECO:0000313" key="2">
    <source>
        <dbReference type="Proteomes" id="UP001604336"/>
    </source>
</evidence>
<reference evidence="2" key="1">
    <citation type="submission" date="2024-07" db="EMBL/GenBank/DDBJ databases">
        <title>Two chromosome-level genome assemblies of Korean endemic species Abeliophyllum distichum and Forsythia ovata (Oleaceae).</title>
        <authorList>
            <person name="Jang H."/>
        </authorList>
    </citation>
    <scope>NUCLEOTIDE SEQUENCE [LARGE SCALE GENOMIC DNA]</scope>
</reference>